<dbReference type="InterPro" id="IPR052999">
    <property type="entry name" value="PTS1_Protein"/>
</dbReference>
<dbReference type="EMBL" id="JANBOH010000312">
    <property type="protein sequence ID" value="KAJ1642966.1"/>
    <property type="molecule type" value="Genomic_DNA"/>
</dbReference>
<dbReference type="InterPro" id="IPR029032">
    <property type="entry name" value="AhpD-like"/>
</dbReference>
<accession>A0A9W8CI97</accession>
<dbReference type="PANTHER" id="PTHR28180">
    <property type="entry name" value="CONSERVED MITOCHONDRIAL PROTEIN-RELATED"/>
    <property type="match status" value="1"/>
</dbReference>
<comment type="caution">
    <text evidence="1">The sequence shown here is derived from an EMBL/GenBank/DDBJ whole genome shotgun (WGS) entry which is preliminary data.</text>
</comment>
<organism evidence="1 2">
    <name type="scientific">Coemansia asiatica</name>
    <dbReference type="NCBI Taxonomy" id="1052880"/>
    <lineage>
        <taxon>Eukaryota</taxon>
        <taxon>Fungi</taxon>
        <taxon>Fungi incertae sedis</taxon>
        <taxon>Zoopagomycota</taxon>
        <taxon>Kickxellomycotina</taxon>
        <taxon>Kickxellomycetes</taxon>
        <taxon>Kickxellales</taxon>
        <taxon>Kickxellaceae</taxon>
        <taxon>Coemansia</taxon>
    </lineage>
</organism>
<proteinExistence type="predicted"/>
<dbReference type="Gene3D" id="1.20.1290.10">
    <property type="entry name" value="AhpD-like"/>
    <property type="match status" value="1"/>
</dbReference>
<reference evidence="1" key="1">
    <citation type="submission" date="2022-07" db="EMBL/GenBank/DDBJ databases">
        <title>Phylogenomic reconstructions and comparative analyses of Kickxellomycotina fungi.</title>
        <authorList>
            <person name="Reynolds N.K."/>
            <person name="Stajich J.E."/>
            <person name="Barry K."/>
            <person name="Grigoriev I.V."/>
            <person name="Crous P."/>
            <person name="Smith M.E."/>
        </authorList>
    </citation>
    <scope>NUCLEOTIDE SEQUENCE</scope>
    <source>
        <strain evidence="1">NBRC 105413</strain>
    </source>
</reference>
<keyword evidence="2" id="KW-1185">Reference proteome</keyword>
<sequence length="213" mass="23419">MSLMQQIDSVSQHLQTSLRYTVTVTAMASSNKPALISLMVRHCQKTLSDSDFLTFVSTARESLLKMIATIGAPLVINATAALMDSVPQSIADQLPKSPSRTKDEYIYSDIRSRGESLWCSVYSKQAEKLEQKIGNWYPDLIEVIKTDLYGRLLSDCRILDARSTEICTIAALAPIDVPAQLKSHVLGAGRLGATNDEIDATLEIARVVMSLQK</sequence>
<dbReference type="AlphaFoldDB" id="A0A9W8CI97"/>
<protein>
    <recommendedName>
        <fullName evidence="3">Carboxymuconolactone decarboxylase-like domain-containing protein</fullName>
    </recommendedName>
</protein>
<evidence type="ECO:0008006" key="3">
    <source>
        <dbReference type="Google" id="ProtNLM"/>
    </source>
</evidence>
<dbReference type="SUPFAM" id="SSF69118">
    <property type="entry name" value="AhpD-like"/>
    <property type="match status" value="1"/>
</dbReference>
<evidence type="ECO:0000313" key="1">
    <source>
        <dbReference type="EMBL" id="KAJ1642966.1"/>
    </source>
</evidence>
<gene>
    <name evidence="1" type="ORF">LPJ64_005210</name>
</gene>
<dbReference type="Proteomes" id="UP001145021">
    <property type="component" value="Unassembled WGS sequence"/>
</dbReference>
<dbReference type="PANTHER" id="PTHR28180:SF2">
    <property type="entry name" value="PEROXISOMAL PROTEIN 2"/>
    <property type="match status" value="1"/>
</dbReference>
<evidence type="ECO:0000313" key="2">
    <source>
        <dbReference type="Proteomes" id="UP001145021"/>
    </source>
</evidence>
<name>A0A9W8CI97_9FUNG</name>